<name>A0A0H5DLT4_NEIMI</name>
<reference evidence="1 2" key="1">
    <citation type="submission" date="2014-11" db="EMBL/GenBank/DDBJ databases">
        <authorList>
            <person name="Diene M.Seydina."/>
        </authorList>
    </citation>
    <scope>NUCLEOTIDE SEQUENCE [LARGE SCALE GENOMIC DNA]</scope>
    <source>
        <strain evidence="1 2">Neisseria meningitidis CHUV</strain>
    </source>
</reference>
<protein>
    <submittedName>
        <fullName evidence="1">Uncharacterized protein</fullName>
    </submittedName>
</protein>
<dbReference type="AlphaFoldDB" id="A0A0H5DLT4"/>
<organism evidence="1 2">
    <name type="scientific">Neisseria meningitidis serogroup B</name>
    <dbReference type="NCBI Taxonomy" id="491"/>
    <lineage>
        <taxon>Bacteria</taxon>
        <taxon>Pseudomonadati</taxon>
        <taxon>Pseudomonadota</taxon>
        <taxon>Betaproteobacteria</taxon>
        <taxon>Neisseriales</taxon>
        <taxon>Neisseriaceae</taxon>
        <taxon>Neisseria</taxon>
    </lineage>
</organism>
<dbReference type="Proteomes" id="UP000182715">
    <property type="component" value="Unassembled WGS sequence"/>
</dbReference>
<sequence length="53" mass="5636">MDNVAGSNKKDGFGRRCGSRGEGILTQGAAAACGTFRRAVLQIKITCICIYKQ</sequence>
<proteinExistence type="predicted"/>
<accession>A0A0H5DLT4</accession>
<evidence type="ECO:0000313" key="1">
    <source>
        <dbReference type="EMBL" id="CRL92549.1"/>
    </source>
</evidence>
<dbReference type="EMBL" id="CVTF01000133">
    <property type="protein sequence ID" value="CRL92549.1"/>
    <property type="molecule type" value="Genomic_DNA"/>
</dbReference>
<evidence type="ECO:0000313" key="2">
    <source>
        <dbReference type="Proteomes" id="UP000182715"/>
    </source>
</evidence>